<dbReference type="Proteomes" id="UP000824881">
    <property type="component" value="Unassembled WGS sequence"/>
</dbReference>
<accession>A0ACB7J0G4</accession>
<keyword evidence="2" id="KW-1185">Reference proteome</keyword>
<name>A0ACB7J0G4_PLECO</name>
<protein>
    <submittedName>
        <fullName evidence="1">Uncharacterized protein</fullName>
    </submittedName>
</protein>
<dbReference type="EMBL" id="WQMT02000004">
    <property type="protein sequence ID" value="KAG9224024.1"/>
    <property type="molecule type" value="Genomic_DNA"/>
</dbReference>
<sequence length="1075" mass="120572">MAEIDASPTNPVKKRLSIFTSRSTRNNTMTTPLVESPVSEKPRNGSVLNQFRDTLKNKLPITDLSFVSAAVDAISNTESLDDRKMLLEHALTFVSRWPEGDFSTKLQAKIVQLLYNDLAHPAPTSIGNQYAWRTADGSYNNIQAPDMGKAGTPYSRSVQQTHPLPKNQLPDASLVFDTLLKREGFVKHPAGLSSLFFSFAALVIHSVFRTSHQNVHINETSSYVDLSPLYGHNQAAQDLVRVRDGRGLLHPDVFAEDRLLLLPPAVCALLVLFSRNHNYIARKLLEINERGSWQDPLKLSPDKPEDQKKLLEQEEEIFQIARLVNCSWFATTVFSDYFSCILGLVRTGNTWSLLPFGEMRMDDHTTFERGRGNVCSAEFNCLYRWHATTSEVDERWVKAISNKIFEGKPIEEVTPTDFKLAARKMMAAQPSITEWTFGTIHRQADGSFRDEDLAQILQEATEHPAAAFRARGTPEVMRLHEIMGIEQNRAWGVCSLNDFRQYLGLKPYKTFLEWNSNPEIADAAEKLYGDIEYLELYVGLQAEEAKPVMDGAGLCPGYTISRAILSDAIALTRGDRFYTYDYTPYNMTAWGFADSKRDPNAFGFGSTLGRLFTRTLPRHYNNNSVYTFFPLMTPESMEKYLPDIGCQGDYDLARPKVAPEEVVTKNYAEIGEILHKKDEFVPPYAAQAAKIIKGSGFFTATTDDKEQAEILAILNEAQSVNMTGEFFLSTTKQLIASKSYALVGGKVRCIDVVRDIFKVVPTLWAATDVGGIHVKAKDSDDGDITSSELYDALSDIYTFVFLDVDAAKYMVLQKKCREHVEKLTALIKEHLDLTAMSKLSIHSLSSFTRTLSGKSKSDKSQHELVKKLYDRTKSLDQVASTLLAIMVSTIDLSLALTNVMNVYLDSEHEEAMQNILTSSDPKVSVDAYVLEAFRLDPPFRGVHRVATKDSTIGSLTIPSGARLFLDIAAANFNEDTFPNPHAVDLSRSRERYLGNDGLYRAIGENLTVMIINKVLRGIFAQTNIRRAPGQSGQLKRFREHASVMQIFTYLDKNQLPTAWPSSFVMQYDVVPSVSK</sequence>
<comment type="caution">
    <text evidence="1">The sequence shown here is derived from an EMBL/GenBank/DDBJ whole genome shotgun (WGS) entry which is preliminary data.</text>
</comment>
<proteinExistence type="predicted"/>
<organism evidence="1 2">
    <name type="scientific">Pleurotus cornucopiae</name>
    <name type="common">Cornucopia mushroom</name>
    <dbReference type="NCBI Taxonomy" id="5321"/>
    <lineage>
        <taxon>Eukaryota</taxon>
        <taxon>Fungi</taxon>
        <taxon>Dikarya</taxon>
        <taxon>Basidiomycota</taxon>
        <taxon>Agaricomycotina</taxon>
        <taxon>Agaricomycetes</taxon>
        <taxon>Agaricomycetidae</taxon>
        <taxon>Agaricales</taxon>
        <taxon>Pleurotineae</taxon>
        <taxon>Pleurotaceae</taxon>
        <taxon>Pleurotus</taxon>
    </lineage>
</organism>
<reference evidence="1 2" key="1">
    <citation type="journal article" date="2021" name="Appl. Environ. Microbiol.">
        <title>Genetic linkage and physical mapping for an oyster mushroom Pleurotus cornucopiae and QTL analysis for the trait cap color.</title>
        <authorList>
            <person name="Zhang Y."/>
            <person name="Gao W."/>
            <person name="Sonnenberg A."/>
            <person name="Chen Q."/>
            <person name="Zhang J."/>
            <person name="Huang C."/>
        </authorList>
    </citation>
    <scope>NUCLEOTIDE SEQUENCE [LARGE SCALE GENOMIC DNA]</scope>
    <source>
        <strain evidence="1">CCMSSC00406</strain>
    </source>
</reference>
<gene>
    <name evidence="1" type="ORF">CCMSSC00406_0004360</name>
</gene>
<evidence type="ECO:0000313" key="2">
    <source>
        <dbReference type="Proteomes" id="UP000824881"/>
    </source>
</evidence>
<evidence type="ECO:0000313" key="1">
    <source>
        <dbReference type="EMBL" id="KAG9224024.1"/>
    </source>
</evidence>